<accession>A0A6J5LAM9</accession>
<evidence type="ECO:0000313" key="1">
    <source>
        <dbReference type="EMBL" id="CAB4130482.1"/>
    </source>
</evidence>
<organism evidence="1">
    <name type="scientific">uncultured Caudovirales phage</name>
    <dbReference type="NCBI Taxonomy" id="2100421"/>
    <lineage>
        <taxon>Viruses</taxon>
        <taxon>Duplodnaviria</taxon>
        <taxon>Heunggongvirae</taxon>
        <taxon>Uroviricota</taxon>
        <taxon>Caudoviricetes</taxon>
        <taxon>Peduoviridae</taxon>
        <taxon>Maltschvirus</taxon>
        <taxon>Maltschvirus maltsch</taxon>
    </lineage>
</organism>
<name>A0A6J5LAM9_9CAUD</name>
<protein>
    <submittedName>
        <fullName evidence="1">Uncharacterized protein</fullName>
    </submittedName>
</protein>
<proteinExistence type="predicted"/>
<gene>
    <name evidence="1" type="ORF">UFOVP123_2</name>
</gene>
<sequence length="100" mass="11179">MLTLNDINNIEVDEDVNEMDYFLSIQRAINSGMWGLQGSYGRAMMEAIKAGYCMLGTKSARDYYGNIIPSRNDVKPGTKGSKDFVIDTLGIEWANEMENA</sequence>
<dbReference type="EMBL" id="LR796244">
    <property type="protein sequence ID" value="CAB4130482.1"/>
    <property type="molecule type" value="Genomic_DNA"/>
</dbReference>
<reference evidence="1" key="1">
    <citation type="submission" date="2020-04" db="EMBL/GenBank/DDBJ databases">
        <authorList>
            <person name="Chiriac C."/>
            <person name="Salcher M."/>
            <person name="Ghai R."/>
            <person name="Kavagutti S V."/>
        </authorList>
    </citation>
    <scope>NUCLEOTIDE SEQUENCE</scope>
</reference>